<dbReference type="PANTHER" id="PTHR43776">
    <property type="entry name" value="TRANSPORT ATP-BINDING PROTEIN"/>
    <property type="match status" value="1"/>
</dbReference>
<dbReference type="InterPro" id="IPR003439">
    <property type="entry name" value="ABC_transporter-like_ATP-bd"/>
</dbReference>
<dbReference type="PROSITE" id="PS50893">
    <property type="entry name" value="ABC_TRANSPORTER_2"/>
    <property type="match status" value="1"/>
</dbReference>
<dbReference type="OrthoDB" id="37801at2"/>
<evidence type="ECO:0000256" key="1">
    <source>
        <dbReference type="ARBA" id="ARBA00004417"/>
    </source>
</evidence>
<comment type="subcellular location">
    <subcellularLocation>
        <location evidence="1">Cell inner membrane</location>
        <topology evidence="1">Peripheral membrane protein</topology>
    </subcellularLocation>
</comment>
<dbReference type="InterPro" id="IPR013563">
    <property type="entry name" value="Oligopep_ABC_C"/>
</dbReference>
<dbReference type="InterPro" id="IPR050319">
    <property type="entry name" value="ABC_transp_ATP-bind"/>
</dbReference>
<comment type="caution">
    <text evidence="6">The sequence shown here is derived from an EMBL/GenBank/DDBJ whole genome shotgun (WGS) entry which is preliminary data.</text>
</comment>
<dbReference type="EMBL" id="JANX01000019">
    <property type="protein sequence ID" value="KGM35627.1"/>
    <property type="molecule type" value="Genomic_DNA"/>
</dbReference>
<dbReference type="NCBIfam" id="TIGR01727">
    <property type="entry name" value="oligo_HPY"/>
    <property type="match status" value="1"/>
</dbReference>
<keyword evidence="4" id="KW-0067">ATP-binding</keyword>
<dbReference type="GO" id="GO:0055085">
    <property type="term" value="P:transmembrane transport"/>
    <property type="evidence" value="ECO:0007669"/>
    <property type="project" value="UniProtKB-ARBA"/>
</dbReference>
<dbReference type="GO" id="GO:0015833">
    <property type="term" value="P:peptide transport"/>
    <property type="evidence" value="ECO:0007669"/>
    <property type="project" value="InterPro"/>
</dbReference>
<evidence type="ECO:0000256" key="4">
    <source>
        <dbReference type="ARBA" id="ARBA00022840"/>
    </source>
</evidence>
<evidence type="ECO:0000259" key="5">
    <source>
        <dbReference type="PROSITE" id="PS50893"/>
    </source>
</evidence>
<evidence type="ECO:0000256" key="3">
    <source>
        <dbReference type="ARBA" id="ARBA00022741"/>
    </source>
</evidence>
<protein>
    <submittedName>
        <fullName evidence="6">Peptide ABC transporter substrate-binding protein</fullName>
    </submittedName>
</protein>
<dbReference type="SMART" id="SM00382">
    <property type="entry name" value="AAA"/>
    <property type="match status" value="1"/>
</dbReference>
<dbReference type="FunFam" id="3.40.50.300:FF:000016">
    <property type="entry name" value="Oligopeptide ABC transporter ATP-binding component"/>
    <property type="match status" value="1"/>
</dbReference>
<dbReference type="GO" id="GO:0005524">
    <property type="term" value="F:ATP binding"/>
    <property type="evidence" value="ECO:0007669"/>
    <property type="project" value="UniProtKB-KW"/>
</dbReference>
<dbReference type="InterPro" id="IPR017871">
    <property type="entry name" value="ABC_transporter-like_CS"/>
</dbReference>
<dbReference type="SUPFAM" id="SSF52540">
    <property type="entry name" value="P-loop containing nucleoside triphosphate hydrolases"/>
    <property type="match status" value="1"/>
</dbReference>
<dbReference type="Proteomes" id="UP000029995">
    <property type="component" value="Unassembled WGS sequence"/>
</dbReference>
<accession>A0A0A0DF56</accession>
<evidence type="ECO:0000313" key="7">
    <source>
        <dbReference type="Proteomes" id="UP000029995"/>
    </source>
</evidence>
<keyword evidence="2" id="KW-0813">Transport</keyword>
<name>A0A0A0DF56_9PROT</name>
<dbReference type="InterPro" id="IPR027417">
    <property type="entry name" value="P-loop_NTPase"/>
</dbReference>
<dbReference type="Pfam" id="PF00005">
    <property type="entry name" value="ABC_tran"/>
    <property type="match status" value="1"/>
</dbReference>
<organism evidence="6 7">
    <name type="scientific">Inquilinus limosus MP06</name>
    <dbReference type="NCBI Taxonomy" id="1398085"/>
    <lineage>
        <taxon>Bacteria</taxon>
        <taxon>Pseudomonadati</taxon>
        <taxon>Pseudomonadota</taxon>
        <taxon>Alphaproteobacteria</taxon>
        <taxon>Rhodospirillales</taxon>
        <taxon>Rhodospirillaceae</taxon>
        <taxon>Inquilinus</taxon>
    </lineage>
</organism>
<dbReference type="RefSeq" id="WP_034831738.1">
    <property type="nucleotide sequence ID" value="NZ_JANX01000019.1"/>
</dbReference>
<reference evidence="6 7" key="1">
    <citation type="submission" date="2014-01" db="EMBL/GenBank/DDBJ databases">
        <title>Genome sequence determination for a cystic fibrosis isolate, Inquilinus limosus.</title>
        <authorList>
            <person name="Pino M."/>
            <person name="Di Conza J."/>
            <person name="Gutkind G."/>
        </authorList>
    </citation>
    <scope>NUCLEOTIDE SEQUENCE [LARGE SCALE GENOMIC DNA]</scope>
    <source>
        <strain evidence="6 7">MP06</strain>
    </source>
</reference>
<sequence length="322" mass="35379">MSEIPLLEVEGLKTHFPIRDGVFGQVTGHVRAVDGVDLRIRRGTSFGLVGESGSGKSTLGRTVLGLYQPTAGTVRFDGRDINAIGRRGRRALRPRMQLVFQDPYGSLNPRVRVGDAIGEALLAHGLVRRAELRDAVLEVMRICGLAPYQYSRYPHEFSGGQRQRIGIARALALKPELIVADEPVSALDVSIQAQIINLFADLKEQRGVTFLFISHDLAVVEHLCDEIAVMYLGVIVETAHRDALFDRPLHPYTRALLSAIPAIDPDAPRDRTVLKGELPSPAGPPAGCRFHTRCPLATDRCRAEVPEMRELETGHRVACHLA</sequence>
<feature type="domain" description="ABC transporter" evidence="5">
    <location>
        <begin position="18"/>
        <end position="257"/>
    </location>
</feature>
<dbReference type="PANTHER" id="PTHR43776:SF8">
    <property type="entry name" value="ABC TRANSPORTER, ATP-BINDING PROTEIN"/>
    <property type="match status" value="1"/>
</dbReference>
<dbReference type="GO" id="GO:0016887">
    <property type="term" value="F:ATP hydrolysis activity"/>
    <property type="evidence" value="ECO:0007669"/>
    <property type="project" value="InterPro"/>
</dbReference>
<keyword evidence="3" id="KW-0547">Nucleotide-binding</keyword>
<gene>
    <name evidence="6" type="ORF">P409_03515</name>
</gene>
<dbReference type="Gene3D" id="3.40.50.300">
    <property type="entry name" value="P-loop containing nucleotide triphosphate hydrolases"/>
    <property type="match status" value="1"/>
</dbReference>
<dbReference type="Pfam" id="PF08352">
    <property type="entry name" value="oligo_HPY"/>
    <property type="match status" value="1"/>
</dbReference>
<proteinExistence type="predicted"/>
<dbReference type="PROSITE" id="PS00211">
    <property type="entry name" value="ABC_TRANSPORTER_1"/>
    <property type="match status" value="1"/>
</dbReference>
<dbReference type="AlphaFoldDB" id="A0A0A0DF56"/>
<evidence type="ECO:0000313" key="6">
    <source>
        <dbReference type="EMBL" id="KGM35627.1"/>
    </source>
</evidence>
<dbReference type="InterPro" id="IPR003593">
    <property type="entry name" value="AAA+_ATPase"/>
</dbReference>
<evidence type="ECO:0000256" key="2">
    <source>
        <dbReference type="ARBA" id="ARBA00022448"/>
    </source>
</evidence>
<dbReference type="GO" id="GO:0005886">
    <property type="term" value="C:plasma membrane"/>
    <property type="evidence" value="ECO:0007669"/>
    <property type="project" value="UniProtKB-SubCell"/>
</dbReference>
<dbReference type="CDD" id="cd03257">
    <property type="entry name" value="ABC_NikE_OppD_transporters"/>
    <property type="match status" value="1"/>
</dbReference>